<dbReference type="AlphaFoldDB" id="A0A383V0D6"/>
<feature type="compositionally biased region" description="Pro residues" evidence="1">
    <location>
        <begin position="168"/>
        <end position="207"/>
    </location>
</feature>
<dbReference type="Pfam" id="PF11790">
    <property type="entry name" value="Glyco_hydro_cc"/>
    <property type="match status" value="1"/>
</dbReference>
<dbReference type="SUPFAM" id="SSF51445">
    <property type="entry name" value="(Trans)glycosidases"/>
    <property type="match status" value="1"/>
</dbReference>
<dbReference type="PANTHER" id="PTHR34154">
    <property type="entry name" value="ALKALI-SENSITIVE LINKAGE PROTEIN 1"/>
    <property type="match status" value="1"/>
</dbReference>
<evidence type="ECO:0000256" key="2">
    <source>
        <dbReference type="SAM" id="SignalP"/>
    </source>
</evidence>
<name>A0A383V0D6_BLUHO</name>
<evidence type="ECO:0000313" key="4">
    <source>
        <dbReference type="EMBL" id="SZF04992.1"/>
    </source>
</evidence>
<dbReference type="InterPro" id="IPR053183">
    <property type="entry name" value="ASL1"/>
</dbReference>
<organism evidence="4 5">
    <name type="scientific">Blumeria hordei</name>
    <name type="common">Barley powdery mildew</name>
    <name type="synonym">Blumeria graminis f. sp. hordei</name>
    <dbReference type="NCBI Taxonomy" id="2867405"/>
    <lineage>
        <taxon>Eukaryota</taxon>
        <taxon>Fungi</taxon>
        <taxon>Dikarya</taxon>
        <taxon>Ascomycota</taxon>
        <taxon>Pezizomycotina</taxon>
        <taxon>Leotiomycetes</taxon>
        <taxon>Erysiphales</taxon>
        <taxon>Erysiphaceae</taxon>
        <taxon>Blumeria</taxon>
    </lineage>
</organism>
<protein>
    <recommendedName>
        <fullName evidence="3">Asl1-like glycosyl hydrolase catalytic domain-containing protein</fullName>
    </recommendedName>
</protein>
<feature type="signal peptide" evidence="2">
    <location>
        <begin position="1"/>
        <end position="22"/>
    </location>
</feature>
<feature type="chain" id="PRO_5016805394" description="Asl1-like glycosyl hydrolase catalytic domain-containing protein" evidence="2">
    <location>
        <begin position="23"/>
        <end position="443"/>
    </location>
</feature>
<gene>
    <name evidence="4" type="ORF">BLGHR1_15792</name>
</gene>
<accession>A0A383V0D6</accession>
<feature type="domain" description="Asl1-like glycosyl hydrolase catalytic" evidence="3">
    <location>
        <begin position="220"/>
        <end position="441"/>
    </location>
</feature>
<dbReference type="GO" id="GO:0009277">
    <property type="term" value="C:fungal-type cell wall"/>
    <property type="evidence" value="ECO:0007669"/>
    <property type="project" value="TreeGrafter"/>
</dbReference>
<evidence type="ECO:0000256" key="1">
    <source>
        <dbReference type="SAM" id="MobiDB-lite"/>
    </source>
</evidence>
<reference evidence="4 5" key="1">
    <citation type="submission" date="2017-11" db="EMBL/GenBank/DDBJ databases">
        <authorList>
            <person name="Kracher B."/>
        </authorList>
    </citation>
    <scope>NUCLEOTIDE SEQUENCE [LARGE SCALE GENOMIC DNA]</scope>
    <source>
        <strain evidence="4 5">RACE1</strain>
    </source>
</reference>
<feature type="compositionally biased region" description="Low complexity" evidence="1">
    <location>
        <begin position="80"/>
        <end position="94"/>
    </location>
</feature>
<dbReference type="Gene3D" id="3.20.20.80">
    <property type="entry name" value="Glycosidases"/>
    <property type="match status" value="1"/>
</dbReference>
<keyword evidence="2" id="KW-0732">Signal</keyword>
<proteinExistence type="predicted"/>
<dbReference type="VEuPathDB" id="FungiDB:BLGHR1_15792"/>
<sequence length="443" mass="46607">MLSTSFSYLLLASSAFTSSVSAGRFDIRKRNLYSVQKNVIVTEQVDVIKFPDGSISIGSAVPVETVSYLDKPTFASIAPQATSTSLSTQSQATTPPAPFKAKDTEPEAPTQPVNPPSSPTEDSPNGDNPSDTNDEPAAPVAPTPEVPTTPPTPPTTEPEVEPTTPEIQPAPPVANPSPNVDPQPAPPAANPSPNVDPQPAPQNPSTPPAHDASKKSGKRGLAFNDVSKLAAFSSSSKVSWAYNWGSSTPNLPNNYEYVPMLWGLGEHSAGWNHAADKAIASGSTHLLAFNEPDLAAQSSLSIPLAVDGYRSLMQPYAGKAKLGSPAVTNGGAPMGLTYLQNFISSCSGCTIDFVNIHWYNGGNAQDFKNYVTKAHAAGGGRPVWITEFEASGDTAQQQAFLNDVLPWLDSQDYVERYAYFMAADGILISSGTTLSPVGQAFAS</sequence>
<feature type="compositionally biased region" description="Pro residues" evidence="1">
    <location>
        <begin position="139"/>
        <end position="156"/>
    </location>
</feature>
<dbReference type="PANTHER" id="PTHR34154:SF10">
    <property type="entry name" value="ASL1-LIKE GLYCOSYL HYDROLASE CATALYTIC DOMAIN-CONTAINING PROTEIN"/>
    <property type="match status" value="1"/>
</dbReference>
<dbReference type="PRINTS" id="PR01217">
    <property type="entry name" value="PRICHEXTENSN"/>
</dbReference>
<feature type="compositionally biased region" description="Polar residues" evidence="1">
    <location>
        <begin position="119"/>
        <end position="131"/>
    </location>
</feature>
<dbReference type="EMBL" id="UNSH01000070">
    <property type="protein sequence ID" value="SZF04992.1"/>
    <property type="molecule type" value="Genomic_DNA"/>
</dbReference>
<dbReference type="Proteomes" id="UP000275772">
    <property type="component" value="Unassembled WGS sequence"/>
</dbReference>
<dbReference type="InterPro" id="IPR024655">
    <property type="entry name" value="Asl1_glyco_hydro_catalytic"/>
</dbReference>
<evidence type="ECO:0000313" key="5">
    <source>
        <dbReference type="Proteomes" id="UP000275772"/>
    </source>
</evidence>
<dbReference type="InterPro" id="IPR017853">
    <property type="entry name" value="GH"/>
</dbReference>
<evidence type="ECO:0000259" key="3">
    <source>
        <dbReference type="Pfam" id="PF11790"/>
    </source>
</evidence>
<feature type="region of interest" description="Disordered" evidence="1">
    <location>
        <begin position="80"/>
        <end position="217"/>
    </location>
</feature>
<dbReference type="GO" id="GO:0071966">
    <property type="term" value="P:fungal-type cell wall polysaccharide metabolic process"/>
    <property type="evidence" value="ECO:0007669"/>
    <property type="project" value="TreeGrafter"/>
</dbReference>